<evidence type="ECO:0000256" key="1">
    <source>
        <dbReference type="SAM" id="MobiDB-lite"/>
    </source>
</evidence>
<evidence type="ECO:0000256" key="2">
    <source>
        <dbReference type="SAM" id="SignalP"/>
    </source>
</evidence>
<keyword evidence="2" id="KW-0732">Signal</keyword>
<reference evidence="3" key="2">
    <citation type="submission" date="2017-10" db="EMBL/GenBank/DDBJ databases">
        <title>Ladona fulva Genome sequencing and assembly.</title>
        <authorList>
            <person name="Murali S."/>
            <person name="Richards S."/>
            <person name="Bandaranaike D."/>
            <person name="Bellair M."/>
            <person name="Blankenburg K."/>
            <person name="Chao H."/>
            <person name="Dinh H."/>
            <person name="Doddapaneni H."/>
            <person name="Dugan-Rocha S."/>
            <person name="Elkadiri S."/>
            <person name="Gnanaolivu R."/>
            <person name="Hernandez B."/>
            <person name="Skinner E."/>
            <person name="Javaid M."/>
            <person name="Lee S."/>
            <person name="Li M."/>
            <person name="Ming W."/>
            <person name="Munidasa M."/>
            <person name="Muniz J."/>
            <person name="Nguyen L."/>
            <person name="Hughes D."/>
            <person name="Osuji N."/>
            <person name="Pu L.-L."/>
            <person name="Puazo M."/>
            <person name="Qu C."/>
            <person name="Quiroz J."/>
            <person name="Raj R."/>
            <person name="Weissenberger G."/>
            <person name="Xin Y."/>
            <person name="Zou X."/>
            <person name="Han Y."/>
            <person name="Worley K."/>
            <person name="Muzny D."/>
            <person name="Gibbs R."/>
        </authorList>
    </citation>
    <scope>NUCLEOTIDE SEQUENCE</scope>
    <source>
        <strain evidence="3">Sampled in the wild</strain>
    </source>
</reference>
<organism evidence="3 4">
    <name type="scientific">Ladona fulva</name>
    <name type="common">Scarce chaser dragonfly</name>
    <name type="synonym">Libellula fulva</name>
    <dbReference type="NCBI Taxonomy" id="123851"/>
    <lineage>
        <taxon>Eukaryota</taxon>
        <taxon>Metazoa</taxon>
        <taxon>Ecdysozoa</taxon>
        <taxon>Arthropoda</taxon>
        <taxon>Hexapoda</taxon>
        <taxon>Insecta</taxon>
        <taxon>Pterygota</taxon>
        <taxon>Palaeoptera</taxon>
        <taxon>Odonata</taxon>
        <taxon>Epiprocta</taxon>
        <taxon>Anisoptera</taxon>
        <taxon>Libelluloidea</taxon>
        <taxon>Libellulidae</taxon>
        <taxon>Ladona</taxon>
    </lineage>
</organism>
<keyword evidence="4" id="KW-1185">Reference proteome</keyword>
<feature type="chain" id="PRO_5035457160" evidence="2">
    <location>
        <begin position="28"/>
        <end position="381"/>
    </location>
</feature>
<dbReference type="Proteomes" id="UP000792457">
    <property type="component" value="Unassembled WGS sequence"/>
</dbReference>
<gene>
    <name evidence="3" type="ORF">J437_LFUL013513</name>
</gene>
<accession>A0A8K0KGH4</accession>
<evidence type="ECO:0000313" key="3">
    <source>
        <dbReference type="EMBL" id="KAG8233250.1"/>
    </source>
</evidence>
<feature type="region of interest" description="Disordered" evidence="1">
    <location>
        <begin position="239"/>
        <end position="264"/>
    </location>
</feature>
<reference evidence="3" key="1">
    <citation type="submission" date="2013-04" db="EMBL/GenBank/DDBJ databases">
        <authorList>
            <person name="Qu J."/>
            <person name="Murali S.C."/>
            <person name="Bandaranaike D."/>
            <person name="Bellair M."/>
            <person name="Blankenburg K."/>
            <person name="Chao H."/>
            <person name="Dinh H."/>
            <person name="Doddapaneni H."/>
            <person name="Downs B."/>
            <person name="Dugan-Rocha S."/>
            <person name="Elkadiri S."/>
            <person name="Gnanaolivu R.D."/>
            <person name="Hernandez B."/>
            <person name="Javaid M."/>
            <person name="Jayaseelan J.C."/>
            <person name="Lee S."/>
            <person name="Li M."/>
            <person name="Ming W."/>
            <person name="Munidasa M."/>
            <person name="Muniz J."/>
            <person name="Nguyen L."/>
            <person name="Ongeri F."/>
            <person name="Osuji N."/>
            <person name="Pu L.-L."/>
            <person name="Puazo M."/>
            <person name="Qu C."/>
            <person name="Quiroz J."/>
            <person name="Raj R."/>
            <person name="Weissenberger G."/>
            <person name="Xin Y."/>
            <person name="Zou X."/>
            <person name="Han Y."/>
            <person name="Richards S."/>
            <person name="Worley K."/>
            <person name="Muzny D."/>
            <person name="Gibbs R."/>
        </authorList>
    </citation>
    <scope>NUCLEOTIDE SEQUENCE</scope>
    <source>
        <strain evidence="3">Sampled in the wild</strain>
    </source>
</reference>
<feature type="compositionally biased region" description="Basic and acidic residues" evidence="1">
    <location>
        <begin position="239"/>
        <end position="251"/>
    </location>
</feature>
<dbReference type="AlphaFoldDB" id="A0A8K0KGH4"/>
<dbReference type="EMBL" id="KZ308699">
    <property type="protein sequence ID" value="KAG8233250.1"/>
    <property type="molecule type" value="Genomic_DNA"/>
</dbReference>
<feature type="compositionally biased region" description="Basic and acidic residues" evidence="1">
    <location>
        <begin position="33"/>
        <end position="43"/>
    </location>
</feature>
<name>A0A8K0KGH4_LADFU</name>
<dbReference type="OrthoDB" id="6376425at2759"/>
<feature type="signal peptide" evidence="2">
    <location>
        <begin position="1"/>
        <end position="27"/>
    </location>
</feature>
<feature type="region of interest" description="Disordered" evidence="1">
    <location>
        <begin position="33"/>
        <end position="59"/>
    </location>
</feature>
<sequence length="381" mass="42903">MRFSSSGRLGQYLLCLALCHSALPGAGYFLKRSKESKDQRKQGSEYVPAGGGKSSQREPSCEELREMWRFSKRQSRAAEITNEIPSYRDPFAYSVWEPYPSVFGITPGMKSRAGPLVRLSPTIVGDRRSIVPADRATIERKIMRARQQRPVYGRVLHAPPPSSTLGENATPENVRAFRDLLRQYELGGDLHPTHLKSHKTLRFPGNPLANSQLSGRFQEIKDILRAERARELKERIMEEREANRGGDEGTYRSHVVPTPHSPFDSIRFSEGRFGAIAPDRESRPRGPLTFPDVLAPSANAADDVVLVVGNPIPPSLTFPKTVTPPTMPNVEDRNFGDNVRYVERGGRSYKHHRMTTGHKGHPQGHIRDDYHMARLHEKSIK</sequence>
<proteinExistence type="predicted"/>
<protein>
    <submittedName>
        <fullName evidence="3">Uncharacterized protein</fullName>
    </submittedName>
</protein>
<evidence type="ECO:0000313" key="4">
    <source>
        <dbReference type="Proteomes" id="UP000792457"/>
    </source>
</evidence>
<comment type="caution">
    <text evidence="3">The sequence shown here is derived from an EMBL/GenBank/DDBJ whole genome shotgun (WGS) entry which is preliminary data.</text>
</comment>